<dbReference type="InterPro" id="IPR028994">
    <property type="entry name" value="Integrin_alpha_N"/>
</dbReference>
<dbReference type="PANTHER" id="PTHR23221">
    <property type="entry name" value="GLYCOSYLPHOSPHATIDYLINOSITOL PHOSPHOLIPASE D"/>
    <property type="match status" value="1"/>
</dbReference>
<dbReference type="PROSITE" id="PS51470">
    <property type="entry name" value="FG_GAP"/>
    <property type="match status" value="2"/>
</dbReference>
<dbReference type="InterPro" id="IPR013519">
    <property type="entry name" value="Int_alpha_beta-p"/>
</dbReference>
<dbReference type="Gene3D" id="2.40.128.340">
    <property type="match status" value="1"/>
</dbReference>
<dbReference type="Proteomes" id="UP000487268">
    <property type="component" value="Unassembled WGS sequence"/>
</dbReference>
<feature type="signal peptide" evidence="5">
    <location>
        <begin position="1"/>
        <end position="26"/>
    </location>
</feature>
<keyword evidence="2" id="KW-0677">Repeat</keyword>
<dbReference type="GO" id="GO:0016787">
    <property type="term" value="F:hydrolase activity"/>
    <property type="evidence" value="ECO:0007669"/>
    <property type="project" value="UniProtKB-KW"/>
</dbReference>
<dbReference type="SUPFAM" id="SSF69318">
    <property type="entry name" value="Integrin alpha N-terminal domain"/>
    <property type="match status" value="2"/>
</dbReference>
<keyword evidence="3" id="KW-0378">Hydrolase</keyword>
<keyword evidence="1 5" id="KW-0732">Signal</keyword>
<dbReference type="Pfam" id="PF01839">
    <property type="entry name" value="FG-GAP"/>
    <property type="match status" value="2"/>
</dbReference>
<dbReference type="OrthoDB" id="877328at2"/>
<dbReference type="InterPro" id="IPR013517">
    <property type="entry name" value="FG-GAP"/>
</dbReference>
<proteinExistence type="predicted"/>
<keyword evidence="7" id="KW-1185">Reference proteome</keyword>
<dbReference type="GO" id="GO:0007155">
    <property type="term" value="P:cell adhesion"/>
    <property type="evidence" value="ECO:0007669"/>
    <property type="project" value="InterPro"/>
</dbReference>
<keyword evidence="4" id="KW-0325">Glycoprotein</keyword>
<sequence>MRLRTLSTAAAAVTVALGAMAVPAHAAPAKRPALPGDFNGDGYREAVSAAPNATVGAHRAAGLVAIVYGGKQGASVKRRQILTQASAGVPGDPSGDAYFGAATASADFDRDGYADLAVAAGVDRAAGVIVYGGPKGLSARTAALAGPGYTRHMVTGDFDGDGKADLAAVTGDTVLLFRGVGARPGAPQVIKVARPKGESARLFPVAADFTGDRRTDLVLLGTATTDGETVATWGELRTGTAQGLGGRQVFASGGVGEAGAAGDVNGDGKADLVHQRDLGDDPKPGSFAVRLGGAKGFGAARNYTQDTKGVPGRGAKGDGFGQALAVGDVDRDGKADVAVGAPAATVGKARHAGTVTVLYGAKGGLGTARAQLLSQDAKGVPGAAEKDDQFGRAVSFTDANGDGKADLLAGAPYENNGEGRLYVFPGTRAGVAVKGLVEAGPATLGVTAQGAQLGSDLLR</sequence>
<dbReference type="EMBL" id="WEGH01000001">
    <property type="protein sequence ID" value="MQY02549.1"/>
    <property type="molecule type" value="Genomic_DNA"/>
</dbReference>
<dbReference type="PRINTS" id="PR01185">
    <property type="entry name" value="INTEGRINA"/>
</dbReference>
<comment type="caution">
    <text evidence="6">The sequence shown here is derived from an EMBL/GenBank/DDBJ whole genome shotgun (WGS) entry which is preliminary data.</text>
</comment>
<gene>
    <name evidence="6" type="ORF">ACRB68_05790</name>
</gene>
<evidence type="ECO:0000256" key="3">
    <source>
        <dbReference type="ARBA" id="ARBA00022801"/>
    </source>
</evidence>
<dbReference type="PANTHER" id="PTHR23221:SF7">
    <property type="entry name" value="PHOSPHATIDYLINOSITOL-GLYCAN-SPECIFIC PHOSPHOLIPASE D"/>
    <property type="match status" value="1"/>
</dbReference>
<dbReference type="Gene3D" id="2.130.10.130">
    <property type="entry name" value="Integrin alpha, N-terminal"/>
    <property type="match status" value="2"/>
</dbReference>
<name>A0A7K0BMZ5_9ACTN</name>
<evidence type="ECO:0000313" key="6">
    <source>
        <dbReference type="EMBL" id="MQY02549.1"/>
    </source>
</evidence>
<organism evidence="6 7">
    <name type="scientific">Actinomadura macrotermitis</name>
    <dbReference type="NCBI Taxonomy" id="2585200"/>
    <lineage>
        <taxon>Bacteria</taxon>
        <taxon>Bacillati</taxon>
        <taxon>Actinomycetota</taxon>
        <taxon>Actinomycetes</taxon>
        <taxon>Streptosporangiales</taxon>
        <taxon>Thermomonosporaceae</taxon>
        <taxon>Actinomadura</taxon>
    </lineage>
</organism>
<evidence type="ECO:0000256" key="4">
    <source>
        <dbReference type="ARBA" id="ARBA00023180"/>
    </source>
</evidence>
<feature type="chain" id="PRO_5029599014" description="FG-GAP repeat-containing protein" evidence="5">
    <location>
        <begin position="27"/>
        <end position="459"/>
    </location>
</feature>
<dbReference type="InterPro" id="IPR000413">
    <property type="entry name" value="Integrin_alpha"/>
</dbReference>
<evidence type="ECO:0000256" key="5">
    <source>
        <dbReference type="SAM" id="SignalP"/>
    </source>
</evidence>
<dbReference type="RefSeq" id="WP_153530703.1">
    <property type="nucleotide sequence ID" value="NZ_WEGH01000001.1"/>
</dbReference>
<evidence type="ECO:0000256" key="1">
    <source>
        <dbReference type="ARBA" id="ARBA00022729"/>
    </source>
</evidence>
<reference evidence="6 7" key="1">
    <citation type="submission" date="2019-10" db="EMBL/GenBank/DDBJ databases">
        <title>Actinomadura rubteroloni sp. nov. and Actinomadura macrotermitis sp. nov., isolated from the gut of fungus growing-termite Macrotermes natalensis.</title>
        <authorList>
            <person name="Benndorf R."/>
            <person name="Martin K."/>
            <person name="Kuefner M."/>
            <person name="De Beer W."/>
            <person name="Kaster A.-K."/>
            <person name="Vollmers J."/>
            <person name="Poulsen M."/>
            <person name="Beemelmanns C."/>
        </authorList>
    </citation>
    <scope>NUCLEOTIDE SEQUENCE [LARGE SCALE GENOMIC DNA]</scope>
    <source>
        <strain evidence="6 7">RB68</strain>
    </source>
</reference>
<protein>
    <recommendedName>
        <fullName evidence="8">FG-GAP repeat-containing protein</fullName>
    </recommendedName>
</protein>
<dbReference type="SMART" id="SM00191">
    <property type="entry name" value="Int_alpha"/>
    <property type="match status" value="4"/>
</dbReference>
<dbReference type="AlphaFoldDB" id="A0A7K0BMZ5"/>
<dbReference type="Pfam" id="PF13517">
    <property type="entry name" value="FG-GAP_3"/>
    <property type="match status" value="1"/>
</dbReference>
<accession>A0A7K0BMZ5</accession>
<dbReference type="GO" id="GO:0008305">
    <property type="term" value="C:integrin complex"/>
    <property type="evidence" value="ECO:0007669"/>
    <property type="project" value="InterPro"/>
</dbReference>
<evidence type="ECO:0000313" key="7">
    <source>
        <dbReference type="Proteomes" id="UP000487268"/>
    </source>
</evidence>
<evidence type="ECO:0008006" key="8">
    <source>
        <dbReference type="Google" id="ProtNLM"/>
    </source>
</evidence>
<evidence type="ECO:0000256" key="2">
    <source>
        <dbReference type="ARBA" id="ARBA00022737"/>
    </source>
</evidence>